<dbReference type="GO" id="GO:0070573">
    <property type="term" value="F:metallodipeptidase activity"/>
    <property type="evidence" value="ECO:0007669"/>
    <property type="project" value="InterPro"/>
</dbReference>
<dbReference type="EC" id="3.4.13.19" evidence="2"/>
<evidence type="ECO:0000313" key="3">
    <source>
        <dbReference type="EMBL" id="OCL06613.1"/>
    </source>
</evidence>
<gene>
    <name evidence="3" type="ORF">AOQ84DRAFT_398913</name>
</gene>
<comment type="catalytic activity">
    <reaction evidence="2">
        <text>an L-aminoacyl-L-amino acid + H2O = 2 an L-alpha-amino acid</text>
        <dbReference type="Rhea" id="RHEA:48940"/>
        <dbReference type="ChEBI" id="CHEBI:15377"/>
        <dbReference type="ChEBI" id="CHEBI:59869"/>
        <dbReference type="ChEBI" id="CHEBI:77460"/>
        <dbReference type="EC" id="3.4.13.19"/>
    </reaction>
</comment>
<keyword evidence="2" id="KW-0862">Zinc</keyword>
<keyword evidence="1 2" id="KW-0224">Dipeptidase</keyword>
<protein>
    <recommendedName>
        <fullName evidence="2">Dipeptidase</fullName>
        <ecNumber evidence="2">3.4.13.19</ecNumber>
    </recommendedName>
</protein>
<reference evidence="3 4" key="1">
    <citation type="journal article" date="2016" name="Nat. Commun.">
        <title>Ectomycorrhizal ecology is imprinted in the genome of the dominant symbiotic fungus Cenococcum geophilum.</title>
        <authorList>
            <consortium name="DOE Joint Genome Institute"/>
            <person name="Peter M."/>
            <person name="Kohler A."/>
            <person name="Ohm R.A."/>
            <person name="Kuo A."/>
            <person name="Krutzmann J."/>
            <person name="Morin E."/>
            <person name="Arend M."/>
            <person name="Barry K.W."/>
            <person name="Binder M."/>
            <person name="Choi C."/>
            <person name="Clum A."/>
            <person name="Copeland A."/>
            <person name="Grisel N."/>
            <person name="Haridas S."/>
            <person name="Kipfer T."/>
            <person name="LaButti K."/>
            <person name="Lindquist E."/>
            <person name="Lipzen A."/>
            <person name="Maire R."/>
            <person name="Meier B."/>
            <person name="Mihaltcheva S."/>
            <person name="Molinier V."/>
            <person name="Murat C."/>
            <person name="Poggeler S."/>
            <person name="Quandt C.A."/>
            <person name="Sperisen C."/>
            <person name="Tritt A."/>
            <person name="Tisserant E."/>
            <person name="Crous P.W."/>
            <person name="Henrissat B."/>
            <person name="Nehls U."/>
            <person name="Egli S."/>
            <person name="Spatafora J.W."/>
            <person name="Grigoriev I.V."/>
            <person name="Martin F.M."/>
        </authorList>
    </citation>
    <scope>NUCLEOTIDE SEQUENCE [LARGE SCALE GENOMIC DNA]</scope>
    <source>
        <strain evidence="3 4">CBS 207.34</strain>
    </source>
</reference>
<comment type="similarity">
    <text evidence="2">Belongs to the metallo-dependent hydrolases superfamily. Peptidase M19 family.</text>
</comment>
<dbReference type="GO" id="GO:0046872">
    <property type="term" value="F:metal ion binding"/>
    <property type="evidence" value="ECO:0007669"/>
    <property type="project" value="UniProtKB-UniRule"/>
</dbReference>
<keyword evidence="2" id="KW-0645">Protease</keyword>
<dbReference type="EMBL" id="KV750021">
    <property type="protein sequence ID" value="OCL06613.1"/>
    <property type="molecule type" value="Genomic_DNA"/>
</dbReference>
<dbReference type="Proteomes" id="UP000250140">
    <property type="component" value="Unassembled WGS sequence"/>
</dbReference>
<dbReference type="SUPFAM" id="SSF51556">
    <property type="entry name" value="Metallo-dependent hydrolases"/>
    <property type="match status" value="1"/>
</dbReference>
<dbReference type="Pfam" id="PF01244">
    <property type="entry name" value="Peptidase_M19"/>
    <property type="match status" value="1"/>
</dbReference>
<dbReference type="Gene3D" id="3.20.20.140">
    <property type="entry name" value="Metal-dependent hydrolases"/>
    <property type="match status" value="1"/>
</dbReference>
<dbReference type="OrthoDB" id="445695at2759"/>
<dbReference type="PANTHER" id="PTHR10443">
    <property type="entry name" value="MICROSOMAL DIPEPTIDASE"/>
    <property type="match status" value="1"/>
</dbReference>
<evidence type="ECO:0000256" key="2">
    <source>
        <dbReference type="RuleBase" id="RU341113"/>
    </source>
</evidence>
<dbReference type="CDD" id="cd01301">
    <property type="entry name" value="rDP_like"/>
    <property type="match status" value="1"/>
</dbReference>
<accession>A0A8E2EYD0</accession>
<keyword evidence="2" id="KW-0479">Metal-binding</keyword>
<keyword evidence="2" id="KW-0482">Metalloprotease</keyword>
<sequence length="363" mass="41071">MYSKNETIYLEPHYGHNDFPIWIRAFYHNRLYQRNFSGFQDLYGQVDFPRLLKGRSRGQFWSVYIECPKNSTNYSNENYQGIIHDTLQQIDIVYRLIKEFPMHLRHVFSAAQLRQNLAYGAQISSLMGIEGLHQIGNSASVLRMYHALGVRYATLTHTCHNKYADSEAPGSPLHGGLSEAGKEIVREMNRLGIIVDLSHTSFATQRDALNATVAPVIFSHSNAYSVYKHTRNVPDDVLQMLKANDGIVMISFYPQLLSNEANSPASLLDVVDHIEYVGKQIGYWHVGLGSDFDGMDHGPVGLEDVSKYPNIVEELLRRGVKKADIENISGGNILRVLEKVEQVAASLVELRPLEDNVKPFFDT</sequence>
<proteinExistence type="inferred from homology"/>
<dbReference type="InterPro" id="IPR032466">
    <property type="entry name" value="Metal_Hydrolase"/>
</dbReference>
<evidence type="ECO:0000256" key="1">
    <source>
        <dbReference type="ARBA" id="ARBA00022997"/>
    </source>
</evidence>
<keyword evidence="4" id="KW-1185">Reference proteome</keyword>
<dbReference type="InterPro" id="IPR008257">
    <property type="entry name" value="Pept_M19"/>
</dbReference>
<comment type="cofactor">
    <cofactor evidence="2">
        <name>Zn(2+)</name>
        <dbReference type="ChEBI" id="CHEBI:29105"/>
    </cofactor>
</comment>
<organism evidence="3 4">
    <name type="scientific">Glonium stellatum</name>
    <dbReference type="NCBI Taxonomy" id="574774"/>
    <lineage>
        <taxon>Eukaryota</taxon>
        <taxon>Fungi</taxon>
        <taxon>Dikarya</taxon>
        <taxon>Ascomycota</taxon>
        <taxon>Pezizomycotina</taxon>
        <taxon>Dothideomycetes</taxon>
        <taxon>Pleosporomycetidae</taxon>
        <taxon>Gloniales</taxon>
        <taxon>Gloniaceae</taxon>
        <taxon>Glonium</taxon>
    </lineage>
</organism>
<keyword evidence="2" id="KW-0378">Hydrolase</keyword>
<dbReference type="PANTHER" id="PTHR10443:SF12">
    <property type="entry name" value="DIPEPTIDASE"/>
    <property type="match status" value="1"/>
</dbReference>
<dbReference type="PROSITE" id="PS51365">
    <property type="entry name" value="RENAL_DIPEPTIDASE_2"/>
    <property type="match status" value="1"/>
</dbReference>
<name>A0A8E2EYD0_9PEZI</name>
<dbReference type="AlphaFoldDB" id="A0A8E2EYD0"/>
<evidence type="ECO:0000313" key="4">
    <source>
        <dbReference type="Proteomes" id="UP000250140"/>
    </source>
</evidence>
<dbReference type="GO" id="GO:0006508">
    <property type="term" value="P:proteolysis"/>
    <property type="evidence" value="ECO:0007669"/>
    <property type="project" value="UniProtKB-KW"/>
</dbReference>